<dbReference type="AlphaFoldDB" id="A0A645B479"/>
<protein>
    <submittedName>
        <fullName evidence="1">Uncharacterized protein</fullName>
    </submittedName>
</protein>
<name>A0A645B479_9ZZZZ</name>
<organism evidence="1">
    <name type="scientific">bioreactor metagenome</name>
    <dbReference type="NCBI Taxonomy" id="1076179"/>
    <lineage>
        <taxon>unclassified sequences</taxon>
        <taxon>metagenomes</taxon>
        <taxon>ecological metagenomes</taxon>
    </lineage>
</organism>
<reference evidence="1" key="1">
    <citation type="submission" date="2019-08" db="EMBL/GenBank/DDBJ databases">
        <authorList>
            <person name="Kucharzyk K."/>
            <person name="Murdoch R.W."/>
            <person name="Higgins S."/>
            <person name="Loffler F."/>
        </authorList>
    </citation>
    <scope>NUCLEOTIDE SEQUENCE</scope>
</reference>
<accession>A0A645B479</accession>
<sequence length="79" mass="8801">MDQNNNLVPLNNKVADDCIPASTIFPDEAAYCFHDSFKLTKAILKCQLDIFEKIDSVLASLQEQLRQEAEEDGNQGEGV</sequence>
<comment type="caution">
    <text evidence="1">The sequence shown here is derived from an EMBL/GenBank/DDBJ whole genome shotgun (WGS) entry which is preliminary data.</text>
</comment>
<dbReference type="EMBL" id="VSSQ01017688">
    <property type="protein sequence ID" value="MPM60217.1"/>
    <property type="molecule type" value="Genomic_DNA"/>
</dbReference>
<proteinExistence type="predicted"/>
<evidence type="ECO:0000313" key="1">
    <source>
        <dbReference type="EMBL" id="MPM60217.1"/>
    </source>
</evidence>
<gene>
    <name evidence="1" type="ORF">SDC9_107068</name>
</gene>